<evidence type="ECO:0000313" key="2">
    <source>
        <dbReference type="WBParaSite" id="JU765_v2.g13741.t1"/>
    </source>
</evidence>
<name>A0AC34Q7B6_9BILA</name>
<accession>A0AC34Q7B6</accession>
<dbReference type="WBParaSite" id="JU765_v2.g13741.t1">
    <property type="protein sequence ID" value="JU765_v2.g13741.t1"/>
    <property type="gene ID" value="JU765_v2.g13741"/>
</dbReference>
<dbReference type="Proteomes" id="UP000887576">
    <property type="component" value="Unplaced"/>
</dbReference>
<evidence type="ECO:0000313" key="1">
    <source>
        <dbReference type="Proteomes" id="UP000887576"/>
    </source>
</evidence>
<protein>
    <submittedName>
        <fullName evidence="2">Cilia- and flagella-associated protein 157</fullName>
    </submittedName>
</protein>
<organism evidence="1 2">
    <name type="scientific">Panagrolaimus sp. JU765</name>
    <dbReference type="NCBI Taxonomy" id="591449"/>
    <lineage>
        <taxon>Eukaryota</taxon>
        <taxon>Metazoa</taxon>
        <taxon>Ecdysozoa</taxon>
        <taxon>Nematoda</taxon>
        <taxon>Chromadorea</taxon>
        <taxon>Rhabditida</taxon>
        <taxon>Tylenchina</taxon>
        <taxon>Panagrolaimomorpha</taxon>
        <taxon>Panagrolaimoidea</taxon>
        <taxon>Panagrolaimidae</taxon>
        <taxon>Panagrolaimus</taxon>
    </lineage>
</organism>
<reference evidence="2" key="1">
    <citation type="submission" date="2022-11" db="UniProtKB">
        <authorList>
            <consortium name="WormBaseParasite"/>
        </authorList>
    </citation>
    <scope>IDENTIFICATION</scope>
</reference>
<proteinExistence type="predicted"/>
<sequence>MKNKEMEKQQLLQETGRSNLQLTQKVNFYIAELKKRDQQLKDLDDEKKSMMEEVLKEQEEKMNEIRLKYDFQMKMNIENHVREMDAVQDQLKKVEAEKQTKIEGLEKALMSSQDETRRLRNICRNFKEKLESSLEVIDGHRIQLDDYAAERATLLEQVSILQNVISEQENKIKEMNAEFARLESYNSTVEERDEELQDLNSELNSKIEELEGLKRDHSSVVCELQQVKTENTKLKKDLQMYNRHVNVFSNNLVTAYQPIPVSTPRPLLKSMLEPKPDELSKENQLLKSKIVAAQKLLDLSTFLPMMKNEMKSPEKVEGDFVDVVSEMNRLNVEQERDEFHFVV</sequence>